<dbReference type="STRING" id="429701.A0A2G9HFU6"/>
<accession>A0A2G9HFU6</accession>
<keyword evidence="2" id="KW-0812">Transmembrane</keyword>
<dbReference type="PANTHER" id="PTHR31170">
    <property type="entry name" value="BNAC04G53230D PROTEIN"/>
    <property type="match status" value="1"/>
</dbReference>
<dbReference type="Pfam" id="PF03140">
    <property type="entry name" value="DUF247"/>
    <property type="match status" value="1"/>
</dbReference>
<evidence type="ECO:0000256" key="2">
    <source>
        <dbReference type="SAM" id="Phobius"/>
    </source>
</evidence>
<feature type="transmembrane region" description="Helical" evidence="2">
    <location>
        <begin position="190"/>
        <end position="211"/>
    </location>
</feature>
<dbReference type="AlphaFoldDB" id="A0A2G9HFU6"/>
<keyword evidence="4" id="KW-1185">Reference proteome</keyword>
<dbReference type="OrthoDB" id="1849062at2759"/>
<proteinExistence type="predicted"/>
<keyword evidence="2" id="KW-1133">Transmembrane helix</keyword>
<dbReference type="Proteomes" id="UP000231279">
    <property type="component" value="Unassembled WGS sequence"/>
</dbReference>
<evidence type="ECO:0000313" key="4">
    <source>
        <dbReference type="Proteomes" id="UP000231279"/>
    </source>
</evidence>
<keyword evidence="2" id="KW-0472">Membrane</keyword>
<protein>
    <submittedName>
        <fullName evidence="3">Uncharacterized protein</fullName>
    </submittedName>
</protein>
<comment type="caution">
    <text evidence="3">The sequence shown here is derived from an EMBL/GenBank/DDBJ whole genome shotgun (WGS) entry which is preliminary data.</text>
</comment>
<dbReference type="PANTHER" id="PTHR31170:SF25">
    <property type="entry name" value="BNAA09G04570D PROTEIN"/>
    <property type="match status" value="1"/>
</dbReference>
<evidence type="ECO:0000313" key="3">
    <source>
        <dbReference type="EMBL" id="PIN16411.1"/>
    </source>
</evidence>
<reference evidence="4" key="1">
    <citation type="journal article" date="2018" name="Gigascience">
        <title>Genome assembly of the Pink Ipe (Handroanthus impetiginosus, Bignoniaceae), a highly valued, ecologically keystone Neotropical timber forest tree.</title>
        <authorList>
            <person name="Silva-Junior O.B."/>
            <person name="Grattapaglia D."/>
            <person name="Novaes E."/>
            <person name="Collevatti R.G."/>
        </authorList>
    </citation>
    <scope>NUCLEOTIDE SEQUENCE [LARGE SCALE GENOMIC DNA]</scope>
    <source>
        <strain evidence="4">cv. UFG-1</strain>
    </source>
</reference>
<sequence length="220" mass="25850">MNESKARACRRPTKNPNEGDHAKEDSKKLIHSFRSVTDFKTNGIHFKPSQTQSLKDVKFESKWIYGKFYLPMWFVSLYTKAFFLNMIAYELSPNNSTEGIVTTYIKFMKSLIVNPGDVKELRESRVLFCTLGSDKQVLKVFQDLNTYGADNPYILKEVKDELYHEINKYYRNKLKRWTAEFIQTYFRSPWSVVALVATVCILILTFLQTVYTMKSNFHEK</sequence>
<feature type="region of interest" description="Disordered" evidence="1">
    <location>
        <begin position="1"/>
        <end position="24"/>
    </location>
</feature>
<dbReference type="EMBL" id="NKXS01001878">
    <property type="protein sequence ID" value="PIN16411.1"/>
    <property type="molecule type" value="Genomic_DNA"/>
</dbReference>
<organism evidence="3 4">
    <name type="scientific">Handroanthus impetiginosus</name>
    <dbReference type="NCBI Taxonomy" id="429701"/>
    <lineage>
        <taxon>Eukaryota</taxon>
        <taxon>Viridiplantae</taxon>
        <taxon>Streptophyta</taxon>
        <taxon>Embryophyta</taxon>
        <taxon>Tracheophyta</taxon>
        <taxon>Spermatophyta</taxon>
        <taxon>Magnoliopsida</taxon>
        <taxon>eudicotyledons</taxon>
        <taxon>Gunneridae</taxon>
        <taxon>Pentapetalae</taxon>
        <taxon>asterids</taxon>
        <taxon>lamiids</taxon>
        <taxon>Lamiales</taxon>
        <taxon>Bignoniaceae</taxon>
        <taxon>Crescentiina</taxon>
        <taxon>Tabebuia alliance</taxon>
        <taxon>Handroanthus</taxon>
    </lineage>
</organism>
<dbReference type="InterPro" id="IPR004158">
    <property type="entry name" value="DUF247_pln"/>
</dbReference>
<name>A0A2G9HFU6_9LAMI</name>
<evidence type="ECO:0000256" key="1">
    <source>
        <dbReference type="SAM" id="MobiDB-lite"/>
    </source>
</evidence>
<gene>
    <name evidence="3" type="ORF">CDL12_10938</name>
</gene>